<dbReference type="GeneID" id="7843723"/>
<keyword evidence="1" id="KW-0472">Membrane</keyword>
<organism evidence="2 3">
    <name type="scientific">Tetrahymena thermophila (strain SB210)</name>
    <dbReference type="NCBI Taxonomy" id="312017"/>
    <lineage>
        <taxon>Eukaryota</taxon>
        <taxon>Sar</taxon>
        <taxon>Alveolata</taxon>
        <taxon>Ciliophora</taxon>
        <taxon>Intramacronucleata</taxon>
        <taxon>Oligohymenophorea</taxon>
        <taxon>Hymenostomatida</taxon>
        <taxon>Tetrahymenina</taxon>
        <taxon>Tetrahymenidae</taxon>
        <taxon>Tetrahymena</taxon>
    </lineage>
</organism>
<evidence type="ECO:0000313" key="3">
    <source>
        <dbReference type="Proteomes" id="UP000009168"/>
    </source>
</evidence>
<dbReference type="KEGG" id="tet:TTHERM_01462160"/>
<evidence type="ECO:0000256" key="1">
    <source>
        <dbReference type="SAM" id="Phobius"/>
    </source>
</evidence>
<reference evidence="3" key="1">
    <citation type="journal article" date="2006" name="PLoS Biol.">
        <title>Macronuclear genome sequence of the ciliate Tetrahymena thermophila, a model eukaryote.</title>
        <authorList>
            <person name="Eisen J.A."/>
            <person name="Coyne R.S."/>
            <person name="Wu M."/>
            <person name="Wu D."/>
            <person name="Thiagarajan M."/>
            <person name="Wortman J.R."/>
            <person name="Badger J.H."/>
            <person name="Ren Q."/>
            <person name="Amedeo P."/>
            <person name="Jones K.M."/>
            <person name="Tallon L.J."/>
            <person name="Delcher A.L."/>
            <person name="Salzberg S.L."/>
            <person name="Silva J.C."/>
            <person name="Haas B.J."/>
            <person name="Majoros W.H."/>
            <person name="Farzad M."/>
            <person name="Carlton J.M."/>
            <person name="Smith R.K. Jr."/>
            <person name="Garg J."/>
            <person name="Pearlman R.E."/>
            <person name="Karrer K.M."/>
            <person name="Sun L."/>
            <person name="Manning G."/>
            <person name="Elde N.C."/>
            <person name="Turkewitz A.P."/>
            <person name="Asai D.J."/>
            <person name="Wilkes D.E."/>
            <person name="Wang Y."/>
            <person name="Cai H."/>
            <person name="Collins K."/>
            <person name="Stewart B.A."/>
            <person name="Lee S.R."/>
            <person name="Wilamowska K."/>
            <person name="Weinberg Z."/>
            <person name="Ruzzo W.L."/>
            <person name="Wloga D."/>
            <person name="Gaertig J."/>
            <person name="Frankel J."/>
            <person name="Tsao C.-C."/>
            <person name="Gorovsky M.A."/>
            <person name="Keeling P.J."/>
            <person name="Waller R.F."/>
            <person name="Patron N.J."/>
            <person name="Cherry J.M."/>
            <person name="Stover N.A."/>
            <person name="Krieger C.J."/>
            <person name="del Toro C."/>
            <person name="Ryder H.F."/>
            <person name="Williamson S.C."/>
            <person name="Barbeau R.A."/>
            <person name="Hamilton E.P."/>
            <person name="Orias E."/>
        </authorList>
    </citation>
    <scope>NUCLEOTIDE SEQUENCE [LARGE SCALE GENOMIC DNA]</scope>
    <source>
        <strain evidence="3">SB210</strain>
    </source>
</reference>
<evidence type="ECO:0000313" key="2">
    <source>
        <dbReference type="EMBL" id="EAR81862.2"/>
    </source>
</evidence>
<accession>Q228Z9</accession>
<keyword evidence="1 2" id="KW-0812">Transmembrane</keyword>
<sequence length="247" mass="28929">MFRYYFYQKLNKRSRKIKMIQQKKYFQNLSNLLNSELLTHINLELDLHIDSHGVQNLAQVLLQCSNMQILALDLSVNNIYTDYGINSEAALDLVSTLAKCDKLSNLTLDFYGNSLFDNNCSFSKKLSSAFTKFQNLKRLCLSLQRSSMRIADYFELGSGFAKCTKLQILELDLFDNRINEKGEANLISTLFKCNQLIYLYLIIQQVVFLSNQFFFSFLLSFTYLLIKNFFINKKDFKQKNQLQSYIK</sequence>
<keyword evidence="3" id="KW-1185">Reference proteome</keyword>
<dbReference type="InterPro" id="IPR032675">
    <property type="entry name" value="LRR_dom_sf"/>
</dbReference>
<dbReference type="Proteomes" id="UP000009168">
    <property type="component" value="Unassembled WGS sequence"/>
</dbReference>
<gene>
    <name evidence="2" type="ORF">TTHERM_01462160</name>
</gene>
<dbReference type="InParanoid" id="Q228Z9"/>
<dbReference type="Gene3D" id="3.80.10.10">
    <property type="entry name" value="Ribonuclease Inhibitor"/>
    <property type="match status" value="1"/>
</dbReference>
<dbReference type="SUPFAM" id="SSF52047">
    <property type="entry name" value="RNI-like"/>
    <property type="match status" value="1"/>
</dbReference>
<name>Q228Z9_TETTS</name>
<dbReference type="HOGENOM" id="CLU_2473917_0_0_1"/>
<keyword evidence="1" id="KW-1133">Transmembrane helix</keyword>
<protein>
    <submittedName>
        <fullName evidence="2">Transmembrane protein, putative</fullName>
    </submittedName>
</protein>
<dbReference type="RefSeq" id="XP_001029525.2">
    <property type="nucleotide sequence ID" value="XM_001029525.2"/>
</dbReference>
<dbReference type="AlphaFoldDB" id="Q228Z9"/>
<proteinExistence type="predicted"/>
<feature type="transmembrane region" description="Helical" evidence="1">
    <location>
        <begin position="197"/>
        <end position="226"/>
    </location>
</feature>
<dbReference type="EMBL" id="GG662382">
    <property type="protein sequence ID" value="EAR81862.2"/>
    <property type="molecule type" value="Genomic_DNA"/>
</dbReference>